<dbReference type="AlphaFoldDB" id="A0A9D1KM92"/>
<evidence type="ECO:0000256" key="1">
    <source>
        <dbReference type="SAM" id="MobiDB-lite"/>
    </source>
</evidence>
<feature type="domain" description="DUF222" evidence="2">
    <location>
        <begin position="98"/>
        <end position="259"/>
    </location>
</feature>
<comment type="caution">
    <text evidence="3">The sequence shown here is derived from an EMBL/GenBank/DDBJ whole genome shotgun (WGS) entry which is preliminary data.</text>
</comment>
<proteinExistence type="predicted"/>
<evidence type="ECO:0000313" key="3">
    <source>
        <dbReference type="EMBL" id="HIT75435.1"/>
    </source>
</evidence>
<sequence>MIETGYWGDPGVVAVPDLDSDESAAWDDPPEPEIDAAMAADQLSQGRHHRRAVDCDELMWIATWADLHPGPDTPPSLPGAERAVTLGGDGTPEVAEFCTAELAVCLGVSPGIGRAMMADVLDLRHRLPRLWRRVVHREVESRPVCRIAAMTRVLSRQAAALVDAAVVELVTTLPWRRLESIVWAKIIEADPELAVKMADARRYRKKVVIGESTPEGLSTVWACVETADAVWLDAMIEHLARRLQAHGAPGTLDDLRSRALGLLARPAEAIQLLAAPLPGLVPPRPNDNATAQGDTGQGGTGQGDSDQEATGREQTAGADDSGLVAIGRASIEQPATGNRGSKLPELVHTSPEPVEGHKLAGLVAESGWEARARLLPESGVGWAVRKWWNEVGCHQNNDNQQLQNPTTQHNPHDADPHQAVLDVPEPKGPGPSGTGMIDDPSEDAEPRLVNESGIWIQQSDTIWTAPP</sequence>
<accession>A0A9D1KM92</accession>
<feature type="compositionally biased region" description="Polar residues" evidence="1">
    <location>
        <begin position="455"/>
        <end position="467"/>
    </location>
</feature>
<dbReference type="Proteomes" id="UP000886842">
    <property type="component" value="Unassembled WGS sequence"/>
</dbReference>
<gene>
    <name evidence="3" type="ORF">IAA98_07615</name>
</gene>
<dbReference type="EMBL" id="DVLP01000228">
    <property type="protein sequence ID" value="HIT75435.1"/>
    <property type="molecule type" value="Genomic_DNA"/>
</dbReference>
<evidence type="ECO:0000313" key="4">
    <source>
        <dbReference type="Proteomes" id="UP000886842"/>
    </source>
</evidence>
<organism evidence="3 4">
    <name type="scientific">Candidatus Avipropionibacterium avicola</name>
    <dbReference type="NCBI Taxonomy" id="2840701"/>
    <lineage>
        <taxon>Bacteria</taxon>
        <taxon>Bacillati</taxon>
        <taxon>Actinomycetota</taxon>
        <taxon>Actinomycetes</taxon>
        <taxon>Propionibacteriales</taxon>
        <taxon>Propionibacteriaceae</taxon>
        <taxon>Propionibacteriaceae incertae sedis</taxon>
        <taxon>Candidatus Avipropionibacterium</taxon>
    </lineage>
</organism>
<feature type="region of interest" description="Disordered" evidence="1">
    <location>
        <begin position="278"/>
        <end position="352"/>
    </location>
</feature>
<evidence type="ECO:0000259" key="2">
    <source>
        <dbReference type="Pfam" id="PF02720"/>
    </source>
</evidence>
<feature type="compositionally biased region" description="Polar residues" evidence="1">
    <location>
        <begin position="395"/>
        <end position="409"/>
    </location>
</feature>
<reference evidence="3" key="1">
    <citation type="submission" date="2020-10" db="EMBL/GenBank/DDBJ databases">
        <authorList>
            <person name="Gilroy R."/>
        </authorList>
    </citation>
    <scope>NUCLEOTIDE SEQUENCE</scope>
    <source>
        <strain evidence="3">ChiGjej1B1-24693</strain>
    </source>
</reference>
<protein>
    <recommendedName>
        <fullName evidence="2">DUF222 domain-containing protein</fullName>
    </recommendedName>
</protein>
<reference evidence="3" key="2">
    <citation type="journal article" date="2021" name="PeerJ">
        <title>Extensive microbial diversity within the chicken gut microbiome revealed by metagenomics and culture.</title>
        <authorList>
            <person name="Gilroy R."/>
            <person name="Ravi A."/>
            <person name="Getino M."/>
            <person name="Pursley I."/>
            <person name="Horton D.L."/>
            <person name="Alikhan N.F."/>
            <person name="Baker D."/>
            <person name="Gharbi K."/>
            <person name="Hall N."/>
            <person name="Watson M."/>
            <person name="Adriaenssens E.M."/>
            <person name="Foster-Nyarko E."/>
            <person name="Jarju S."/>
            <person name="Secka A."/>
            <person name="Antonio M."/>
            <person name="Oren A."/>
            <person name="Chaudhuri R.R."/>
            <person name="La Ragione R."/>
            <person name="Hildebrand F."/>
            <person name="Pallen M.J."/>
        </authorList>
    </citation>
    <scope>NUCLEOTIDE SEQUENCE</scope>
    <source>
        <strain evidence="3">ChiGjej1B1-24693</strain>
    </source>
</reference>
<dbReference type="InterPro" id="IPR003870">
    <property type="entry name" value="DUF222"/>
</dbReference>
<feature type="region of interest" description="Disordered" evidence="1">
    <location>
        <begin position="395"/>
        <end position="467"/>
    </location>
</feature>
<name>A0A9D1KM92_9ACTN</name>
<dbReference type="Pfam" id="PF02720">
    <property type="entry name" value="DUF222"/>
    <property type="match status" value="1"/>
</dbReference>